<sequence length="129" mass="14041">MARALIDEAYGMILRDRQEAVAAAAAELAAAQRTVTGLERDLARMQRSRLHWRRWHRLDDAAMADRVVALRAVTVAQLADLADTDVPPGEHLLAVREYLLRHQPPEPPPAAPASDAEPAPEAGRPNASG</sequence>
<name>A0A849A7X0_9ACTN</name>
<feature type="coiled-coil region" evidence="1">
    <location>
        <begin position="21"/>
        <end position="48"/>
    </location>
</feature>
<dbReference type="AlphaFoldDB" id="A0A849A7X0"/>
<reference evidence="3 4" key="1">
    <citation type="submission" date="2020-05" db="EMBL/GenBank/DDBJ databases">
        <title>Nakamurella sp. DB0629 isolated from air conditioner.</title>
        <authorList>
            <person name="Kim D.H."/>
            <person name="Kim D.-U."/>
        </authorList>
    </citation>
    <scope>NUCLEOTIDE SEQUENCE [LARGE SCALE GENOMIC DNA]</scope>
    <source>
        <strain evidence="3 4">DB0629</strain>
    </source>
</reference>
<evidence type="ECO:0000256" key="2">
    <source>
        <dbReference type="SAM" id="MobiDB-lite"/>
    </source>
</evidence>
<evidence type="ECO:0000313" key="3">
    <source>
        <dbReference type="EMBL" id="NNG36117.1"/>
    </source>
</evidence>
<evidence type="ECO:0000256" key="1">
    <source>
        <dbReference type="SAM" id="Coils"/>
    </source>
</evidence>
<protein>
    <submittedName>
        <fullName evidence="3">Uncharacterized protein</fullName>
    </submittedName>
</protein>
<evidence type="ECO:0000313" key="4">
    <source>
        <dbReference type="Proteomes" id="UP000562984"/>
    </source>
</evidence>
<accession>A0A849A7X0</accession>
<dbReference type="Proteomes" id="UP000562984">
    <property type="component" value="Unassembled WGS sequence"/>
</dbReference>
<feature type="region of interest" description="Disordered" evidence="2">
    <location>
        <begin position="99"/>
        <end position="129"/>
    </location>
</feature>
<organism evidence="3 4">
    <name type="scientific">Nakamurella aerolata</name>
    <dbReference type="NCBI Taxonomy" id="1656892"/>
    <lineage>
        <taxon>Bacteria</taxon>
        <taxon>Bacillati</taxon>
        <taxon>Actinomycetota</taxon>
        <taxon>Actinomycetes</taxon>
        <taxon>Nakamurellales</taxon>
        <taxon>Nakamurellaceae</taxon>
        <taxon>Nakamurella</taxon>
    </lineage>
</organism>
<comment type="caution">
    <text evidence="3">The sequence shown here is derived from an EMBL/GenBank/DDBJ whole genome shotgun (WGS) entry which is preliminary data.</text>
</comment>
<dbReference type="EMBL" id="JABEND010000005">
    <property type="protein sequence ID" value="NNG36117.1"/>
    <property type="molecule type" value="Genomic_DNA"/>
</dbReference>
<keyword evidence="1" id="KW-0175">Coiled coil</keyword>
<dbReference type="RefSeq" id="WP_171199805.1">
    <property type="nucleotide sequence ID" value="NZ_JABEND010000005.1"/>
</dbReference>
<proteinExistence type="predicted"/>
<feature type="compositionally biased region" description="Low complexity" evidence="2">
    <location>
        <begin position="112"/>
        <end position="122"/>
    </location>
</feature>
<keyword evidence="4" id="KW-1185">Reference proteome</keyword>
<gene>
    <name evidence="3" type="ORF">HKD39_10395</name>
</gene>